<dbReference type="InterPro" id="IPR003717">
    <property type="entry name" value="RecO"/>
</dbReference>
<accession>A0ABS6YDN1</accession>
<keyword evidence="3 4" id="KW-0234">DNA repair</keyword>
<evidence type="ECO:0000256" key="2">
    <source>
        <dbReference type="ARBA" id="ARBA00023172"/>
    </source>
</evidence>
<keyword evidence="2 4" id="KW-0233">DNA recombination</keyword>
<proteinExistence type="inferred from homology"/>
<dbReference type="Pfam" id="PF02565">
    <property type="entry name" value="RecO_C"/>
    <property type="match status" value="1"/>
</dbReference>
<gene>
    <name evidence="4 6" type="primary">recO</name>
    <name evidence="6" type="ORF">KZO38_07845</name>
</gene>
<keyword evidence="1 4" id="KW-0227">DNA damage</keyword>
<dbReference type="EMBL" id="JAHXCT010000005">
    <property type="protein sequence ID" value="MBW4769670.1"/>
    <property type="molecule type" value="Genomic_DNA"/>
</dbReference>
<evidence type="ECO:0000256" key="1">
    <source>
        <dbReference type="ARBA" id="ARBA00022763"/>
    </source>
</evidence>
<comment type="caution">
    <text evidence="6">The sequence shown here is derived from an EMBL/GenBank/DDBJ whole genome shotgun (WGS) entry which is preliminary data.</text>
</comment>
<reference evidence="6 7" key="1">
    <citation type="submission" date="2021-07" db="EMBL/GenBank/DDBJ databases">
        <title>Genomic diversity and antimicrobial resistance of Prevotella spp. isolated from chronic lung disease airways.</title>
        <authorList>
            <person name="Webb K.A."/>
            <person name="Olagoke O.S."/>
            <person name="Baird T."/>
            <person name="Neill J."/>
            <person name="Pham A."/>
            <person name="Wells T.J."/>
            <person name="Ramsay K.A."/>
            <person name="Bell S.C."/>
            <person name="Sarovich D.S."/>
            <person name="Price E.P."/>
        </authorList>
    </citation>
    <scope>NUCLEOTIDE SEQUENCE [LARGE SCALE GENOMIC DNA]</scope>
    <source>
        <strain evidence="6 7">SCHI0011.S.12</strain>
    </source>
</reference>
<dbReference type="RefSeq" id="WP_219481662.1">
    <property type="nucleotide sequence ID" value="NZ_JAHXCT010000005.1"/>
</dbReference>
<dbReference type="Pfam" id="PF11967">
    <property type="entry name" value="RecO_N"/>
    <property type="match status" value="1"/>
</dbReference>
<evidence type="ECO:0000313" key="7">
    <source>
        <dbReference type="Proteomes" id="UP000788426"/>
    </source>
</evidence>
<evidence type="ECO:0000313" key="6">
    <source>
        <dbReference type="EMBL" id="MBW4769670.1"/>
    </source>
</evidence>
<dbReference type="HAMAP" id="MF_00201">
    <property type="entry name" value="RecO"/>
    <property type="match status" value="1"/>
</dbReference>
<dbReference type="InterPro" id="IPR022572">
    <property type="entry name" value="DNA_rep/recomb_RecO_N"/>
</dbReference>
<organism evidence="6 7">
    <name type="scientific">Hoylesella nanceiensis</name>
    <dbReference type="NCBI Taxonomy" id="425941"/>
    <lineage>
        <taxon>Bacteria</taxon>
        <taxon>Pseudomonadati</taxon>
        <taxon>Bacteroidota</taxon>
        <taxon>Bacteroidia</taxon>
        <taxon>Bacteroidales</taxon>
        <taxon>Prevotellaceae</taxon>
        <taxon>Hoylesella</taxon>
    </lineage>
</organism>
<comment type="function">
    <text evidence="4">Involved in DNA repair and RecF pathway recombination.</text>
</comment>
<protein>
    <recommendedName>
        <fullName evidence="4">DNA repair protein RecO</fullName>
    </recommendedName>
    <alternativeName>
        <fullName evidence="4">Recombination protein O</fullName>
    </alternativeName>
</protein>
<comment type="similarity">
    <text evidence="4">Belongs to the RecO family.</text>
</comment>
<dbReference type="NCBIfam" id="TIGR00613">
    <property type="entry name" value="reco"/>
    <property type="match status" value="1"/>
</dbReference>
<dbReference type="PANTHER" id="PTHR33991:SF1">
    <property type="entry name" value="DNA REPAIR PROTEIN RECO"/>
    <property type="match status" value="1"/>
</dbReference>
<sequence length="241" mass="28018">MLVNTSAIVLHSFKYKENQMIVDMLTEQLGRISFIVRVGKKGSAATKRQFFQPLTLLELAFDYRENVSLQKLNDIKIAHPFNSIFFDPFKCSIALFVAEFLYHATKSEAQTALLHNYIEAGLLWLDSCTGSFANFHLVFMIKLTRFIGFYPNTDGFKEGCIFNLRTGCFEDYSPIHTDYLTPTDSIAMYQLLRSNYNTIHLFEMSHEQRNRCTDIILNYYKLHLPTFSELKSLQVLKDIMR</sequence>
<dbReference type="PANTHER" id="PTHR33991">
    <property type="entry name" value="DNA REPAIR PROTEIN RECO"/>
    <property type="match status" value="1"/>
</dbReference>
<keyword evidence="7" id="KW-1185">Reference proteome</keyword>
<evidence type="ECO:0000256" key="4">
    <source>
        <dbReference type="HAMAP-Rule" id="MF_00201"/>
    </source>
</evidence>
<name>A0ABS6YDN1_9BACT</name>
<feature type="domain" description="DNA replication/recombination mediator RecO N-terminal" evidence="5">
    <location>
        <begin position="1"/>
        <end position="81"/>
    </location>
</feature>
<evidence type="ECO:0000256" key="3">
    <source>
        <dbReference type="ARBA" id="ARBA00023204"/>
    </source>
</evidence>
<dbReference type="Proteomes" id="UP000788426">
    <property type="component" value="Unassembled WGS sequence"/>
</dbReference>
<evidence type="ECO:0000259" key="5">
    <source>
        <dbReference type="Pfam" id="PF11967"/>
    </source>
</evidence>